<feature type="region of interest" description="Disordered" evidence="1">
    <location>
        <begin position="1"/>
        <end position="68"/>
    </location>
</feature>
<gene>
    <name evidence="2" type="ORF">XELAEV_18001759mg</name>
</gene>
<feature type="compositionally biased region" description="Basic and acidic residues" evidence="1">
    <location>
        <begin position="45"/>
        <end position="68"/>
    </location>
</feature>
<dbReference type="AlphaFoldDB" id="A0A974BP96"/>
<feature type="compositionally biased region" description="Gly residues" evidence="1">
    <location>
        <begin position="1"/>
        <end position="17"/>
    </location>
</feature>
<proteinExistence type="predicted"/>
<sequence>MGEGRVQVGGGINGGEKGAGRKGYREGRVIGGKGIDGAGNSAGRIEGEGCREERAYTGEGRTDSDPWC</sequence>
<organism evidence="2">
    <name type="scientific">Xenopus laevis</name>
    <name type="common">African clawed frog</name>
    <dbReference type="NCBI Taxonomy" id="8355"/>
    <lineage>
        <taxon>Eukaryota</taxon>
        <taxon>Metazoa</taxon>
        <taxon>Chordata</taxon>
        <taxon>Craniata</taxon>
        <taxon>Vertebrata</taxon>
        <taxon>Euteleostomi</taxon>
        <taxon>Amphibia</taxon>
        <taxon>Batrachia</taxon>
        <taxon>Anura</taxon>
        <taxon>Pipoidea</taxon>
        <taxon>Pipidae</taxon>
        <taxon>Xenopodinae</taxon>
        <taxon>Xenopus</taxon>
        <taxon>Xenopus</taxon>
    </lineage>
</organism>
<accession>A0A974BP96</accession>
<protein>
    <submittedName>
        <fullName evidence="2">Uncharacterized protein</fullName>
    </submittedName>
</protein>
<evidence type="ECO:0000256" key="1">
    <source>
        <dbReference type="SAM" id="MobiDB-lite"/>
    </source>
</evidence>
<name>A0A974BP96_XENLA</name>
<reference evidence="2" key="1">
    <citation type="submission" date="2016-05" db="EMBL/GenBank/DDBJ databases">
        <title>WGS assembly of Xenopus laevis.</title>
        <authorList>
            <person name="Session A."/>
            <person name="Uno Y."/>
            <person name="Kwon T."/>
            <person name="Chapman J."/>
            <person name="Toyoda A."/>
            <person name="Takahashi S."/>
            <person name="Fukui A."/>
            <person name="Hikosaka A."/>
            <person name="Putnam N."/>
            <person name="Stites J."/>
            <person name="Van Heeringen S."/>
            <person name="Quigley I."/>
            <person name="Heinz S."/>
            <person name="Hellsten U."/>
            <person name="Lyons J."/>
            <person name="Suzuki A."/>
            <person name="Kondo M."/>
            <person name="Ogino H."/>
            <person name="Ochi H."/>
            <person name="Bogdanovic O."/>
            <person name="Lister R."/>
            <person name="Georgiou G."/>
            <person name="Paranjpe S."/>
            <person name="Van Kruijsbergen I."/>
            <person name="Mozaffari S."/>
            <person name="Shu S."/>
            <person name="Schmutz J."/>
            <person name="Jenkins J."/>
            <person name="Grimwood J."/>
            <person name="Carlson J."/>
            <person name="Mitros T."/>
            <person name="Simakov O."/>
            <person name="Heald R."/>
            <person name="Miller K."/>
            <person name="Haudenschild C."/>
            <person name="Kuroki Y."/>
            <person name="Tanaka T."/>
            <person name="Michiue T."/>
            <person name="Watanabe M."/>
            <person name="Kinoshita T."/>
            <person name="Ohta Y."/>
            <person name="Mawaribuchi S."/>
            <person name="Suzuki Y."/>
            <person name="Haramoto Y."/>
            <person name="Yamamoto T."/>
            <person name="Takagi C."/>
            <person name="Kitzman J."/>
            <person name="Shendure J."/>
            <person name="Nakayama T."/>
            <person name="Izutsu Y."/>
            <person name="Robert J."/>
            <person name="Dichmann D."/>
            <person name="Flajnik M."/>
            <person name="Houston D."/>
            <person name="Marcotte E."/>
            <person name="Wallingford J."/>
            <person name="Ito Y."/>
            <person name="Asashima M."/>
            <person name="Ueno N."/>
            <person name="Matsuda Y."/>
            <person name="Jan Veenstra G."/>
            <person name="Fujiyama A."/>
            <person name="Harland R."/>
            <person name="Taira M."/>
            <person name="Rokhsar D.S."/>
        </authorList>
    </citation>
    <scope>NUCLEOTIDE SEQUENCE</scope>
    <source>
        <strain evidence="2">J</strain>
        <tissue evidence="2">Blood</tissue>
    </source>
</reference>
<dbReference type="Proteomes" id="UP000694892">
    <property type="component" value="Unassembled WGS sequence"/>
</dbReference>
<evidence type="ECO:0000313" key="2">
    <source>
        <dbReference type="EMBL" id="OCT55498.1"/>
    </source>
</evidence>
<dbReference type="EMBL" id="KV487160">
    <property type="protein sequence ID" value="OCT55498.1"/>
    <property type="molecule type" value="Genomic_DNA"/>
</dbReference>